<gene>
    <name evidence="4" type="ORF">B4U79_03105</name>
    <name evidence="5" type="ORF">B4U79_03291</name>
</gene>
<dbReference type="InterPro" id="IPR036259">
    <property type="entry name" value="MFS_trans_sf"/>
</dbReference>
<feature type="transmembrane region" description="Helical" evidence="2">
    <location>
        <begin position="56"/>
        <end position="75"/>
    </location>
</feature>
<evidence type="ECO:0000256" key="2">
    <source>
        <dbReference type="SAM" id="Phobius"/>
    </source>
</evidence>
<evidence type="ECO:0000259" key="3">
    <source>
        <dbReference type="PROSITE" id="PS50850"/>
    </source>
</evidence>
<dbReference type="PANTHER" id="PTHR11360">
    <property type="entry name" value="MONOCARBOXYLATE TRANSPORTER"/>
    <property type="match status" value="1"/>
</dbReference>
<dbReference type="SUPFAM" id="SSF103473">
    <property type="entry name" value="MFS general substrate transporter"/>
    <property type="match status" value="1"/>
</dbReference>
<comment type="subcellular location">
    <subcellularLocation>
        <location evidence="1">Membrane</location>
        <topology evidence="1">Multi-pass membrane protein</topology>
    </subcellularLocation>
</comment>
<dbReference type="Proteomes" id="UP000285301">
    <property type="component" value="Unassembled WGS sequence"/>
</dbReference>
<keyword evidence="2" id="KW-1133">Transmembrane helix</keyword>
<dbReference type="AlphaFoldDB" id="A0A3S3P0H1"/>
<reference evidence="4" key="2">
    <citation type="submission" date="2018-11" db="EMBL/GenBank/DDBJ databases">
        <title>Trombidioid mite genomics.</title>
        <authorList>
            <person name="Dong X."/>
        </authorList>
    </citation>
    <scope>NUCLEOTIDE SEQUENCE</scope>
    <source>
        <strain evidence="4">UoL-WK</strain>
    </source>
</reference>
<evidence type="ECO:0000256" key="1">
    <source>
        <dbReference type="ARBA" id="ARBA00004141"/>
    </source>
</evidence>
<feature type="transmembrane region" description="Helical" evidence="2">
    <location>
        <begin position="365"/>
        <end position="389"/>
    </location>
</feature>
<comment type="caution">
    <text evidence="4">The sequence shown here is derived from an EMBL/GenBank/DDBJ whole genome shotgun (WGS) entry which is preliminary data.</text>
</comment>
<dbReference type="InterPro" id="IPR011701">
    <property type="entry name" value="MFS"/>
</dbReference>
<reference evidence="4 6" key="1">
    <citation type="journal article" date="2018" name="Gigascience">
        <title>Genomes of trombidid mites reveal novel predicted allergens and laterally-transferred genes associated with secondary metabolism.</title>
        <authorList>
            <person name="Dong X."/>
            <person name="Chaisiri K."/>
            <person name="Xia D."/>
            <person name="Armstrong S.D."/>
            <person name="Fang Y."/>
            <person name="Donnelly M.J."/>
            <person name="Kadowaki T."/>
            <person name="McGarry J.W."/>
            <person name="Darby A.C."/>
            <person name="Makepeace B.L."/>
        </authorList>
    </citation>
    <scope>NUCLEOTIDE SEQUENCE [LARGE SCALE GENOMIC DNA]</scope>
    <source>
        <strain evidence="4">UoL-WK</strain>
    </source>
</reference>
<feature type="transmembrane region" description="Helical" evidence="2">
    <location>
        <begin position="82"/>
        <end position="101"/>
    </location>
</feature>
<dbReference type="PANTHER" id="PTHR11360:SF303">
    <property type="entry name" value="MAJOR FACILITATOR SUPERFAMILY (MFS) PROFILE DOMAIN-CONTAINING PROTEIN"/>
    <property type="match status" value="1"/>
</dbReference>
<feature type="transmembrane region" description="Helical" evidence="2">
    <location>
        <begin position="139"/>
        <end position="159"/>
    </location>
</feature>
<dbReference type="InterPro" id="IPR020846">
    <property type="entry name" value="MFS_dom"/>
</dbReference>
<organism evidence="4 6">
    <name type="scientific">Dinothrombium tinctorium</name>
    <dbReference type="NCBI Taxonomy" id="1965070"/>
    <lineage>
        <taxon>Eukaryota</taxon>
        <taxon>Metazoa</taxon>
        <taxon>Ecdysozoa</taxon>
        <taxon>Arthropoda</taxon>
        <taxon>Chelicerata</taxon>
        <taxon>Arachnida</taxon>
        <taxon>Acari</taxon>
        <taxon>Acariformes</taxon>
        <taxon>Trombidiformes</taxon>
        <taxon>Prostigmata</taxon>
        <taxon>Anystina</taxon>
        <taxon>Parasitengona</taxon>
        <taxon>Trombidioidea</taxon>
        <taxon>Trombidiidae</taxon>
        <taxon>Dinothrombium</taxon>
    </lineage>
</organism>
<evidence type="ECO:0000313" key="5">
    <source>
        <dbReference type="EMBL" id="RWS05488.1"/>
    </source>
</evidence>
<feature type="domain" description="Major facilitator superfamily (MFS) profile" evidence="3">
    <location>
        <begin position="18"/>
        <end position="451"/>
    </location>
</feature>
<evidence type="ECO:0000313" key="4">
    <source>
        <dbReference type="EMBL" id="RWS05416.1"/>
    </source>
</evidence>
<proteinExistence type="predicted"/>
<evidence type="ECO:0000313" key="6">
    <source>
        <dbReference type="Proteomes" id="UP000285301"/>
    </source>
</evidence>
<sequence length="451" mass="49340">MSKRPKNSLHHKTDFGYAWIIVASSFIIYALIIGNIRSYGVVYVEILGTYNASREAASWPLSLLYAVMYFTGVISGILNNYFSTRVIVIIGCLFSSLGISLCFSAESIFHLSIFIGLIQGFGSGLVFPQIPIIINQYFVKLRGTACGFAFAGATIGAFLLPLFTEFLLEQYSIKGCFLVLGALTLNTIPAAMLLRPPTSIVSENLNVNEVKVGAEREMVNVKNIKCSAYETEIKGRCEEKILIAGSQTEDELSNKDSTSTLIKLVKISISLAKNPVYLTLCILHAVFMWSWTTFTLIIVDFAVDKGVEMNEAVVLLSAFAGFDLFGRLTSGYVSDKGFIKRTTIGSISVASIGLLSLAVPLVTNFTFFVLISFSLGVFTGALMILFSVLVVEFVEMEKVPIALGVSLSFYGFIALLRPEIIGYFRDIHNSYNGMFYVMGVKSGNHVGAILS</sequence>
<keyword evidence="2" id="KW-0812">Transmembrane</keyword>
<dbReference type="Gene3D" id="1.20.1250.20">
    <property type="entry name" value="MFS general substrate transporter like domains"/>
    <property type="match status" value="2"/>
</dbReference>
<feature type="transmembrane region" description="Helical" evidence="2">
    <location>
        <begin position="338"/>
        <end position="359"/>
    </location>
</feature>
<dbReference type="EMBL" id="NCKU01004750">
    <property type="protein sequence ID" value="RWS05488.1"/>
    <property type="molecule type" value="Genomic_DNA"/>
</dbReference>
<keyword evidence="6" id="KW-1185">Reference proteome</keyword>
<dbReference type="OrthoDB" id="6416467at2759"/>
<dbReference type="GO" id="GO:0016020">
    <property type="term" value="C:membrane"/>
    <property type="evidence" value="ECO:0007669"/>
    <property type="project" value="UniProtKB-SubCell"/>
</dbReference>
<dbReference type="Pfam" id="PF07690">
    <property type="entry name" value="MFS_1"/>
    <property type="match status" value="2"/>
</dbReference>
<keyword evidence="2" id="KW-0472">Membrane</keyword>
<dbReference type="PROSITE" id="PS50850">
    <property type="entry name" value="MFS"/>
    <property type="match status" value="1"/>
</dbReference>
<feature type="transmembrane region" description="Helical" evidence="2">
    <location>
        <begin position="16"/>
        <end position="36"/>
    </location>
</feature>
<protein>
    <submittedName>
        <fullName evidence="4">Monocarboxylate transporter-like protein</fullName>
    </submittedName>
</protein>
<feature type="transmembrane region" description="Helical" evidence="2">
    <location>
        <begin position="401"/>
        <end position="424"/>
    </location>
</feature>
<feature type="transmembrane region" description="Helical" evidence="2">
    <location>
        <begin position="107"/>
        <end position="127"/>
    </location>
</feature>
<dbReference type="EMBL" id="NCKU01004802">
    <property type="protein sequence ID" value="RWS05416.1"/>
    <property type="molecule type" value="Genomic_DNA"/>
</dbReference>
<feature type="transmembrane region" description="Helical" evidence="2">
    <location>
        <begin position="309"/>
        <end position="326"/>
    </location>
</feature>
<name>A0A3S3P0H1_9ACAR</name>
<accession>A0A3S3P0H1</accession>
<feature type="transmembrane region" description="Helical" evidence="2">
    <location>
        <begin position="276"/>
        <end position="303"/>
    </location>
</feature>
<dbReference type="STRING" id="1965070.A0A3S3P0H1"/>
<dbReference type="GO" id="GO:0008028">
    <property type="term" value="F:monocarboxylic acid transmembrane transporter activity"/>
    <property type="evidence" value="ECO:0007669"/>
    <property type="project" value="TreeGrafter"/>
</dbReference>
<feature type="transmembrane region" description="Helical" evidence="2">
    <location>
        <begin position="171"/>
        <end position="194"/>
    </location>
</feature>
<dbReference type="InterPro" id="IPR050327">
    <property type="entry name" value="Proton-linked_MCT"/>
</dbReference>